<organism evidence="2 3">
    <name type="scientific">Macrococcoides canis</name>
    <dbReference type="NCBI Taxonomy" id="1855823"/>
    <lineage>
        <taxon>Bacteria</taxon>
        <taxon>Bacillati</taxon>
        <taxon>Bacillota</taxon>
        <taxon>Bacilli</taxon>
        <taxon>Bacillales</taxon>
        <taxon>Staphylococcaceae</taxon>
        <taxon>Macrococcoides</taxon>
    </lineage>
</organism>
<dbReference type="OrthoDB" id="1698302at2"/>
<evidence type="ECO:0000313" key="3">
    <source>
        <dbReference type="Proteomes" id="UP000194154"/>
    </source>
</evidence>
<dbReference type="GeneID" id="35296263"/>
<evidence type="ECO:0008006" key="4">
    <source>
        <dbReference type="Google" id="ProtNLM"/>
    </source>
</evidence>
<dbReference type="Pfam" id="PF11457">
    <property type="entry name" value="DUF3021"/>
    <property type="match status" value="1"/>
</dbReference>
<dbReference type="RefSeq" id="WP_086043303.1">
    <property type="nucleotide sequence ID" value="NZ_CBCRZA010000016.1"/>
</dbReference>
<keyword evidence="1" id="KW-0812">Transmembrane</keyword>
<proteinExistence type="predicted"/>
<gene>
    <name evidence="2" type="ORF">MCCS_21800</name>
</gene>
<dbReference type="Proteomes" id="UP000194154">
    <property type="component" value="Chromosome"/>
</dbReference>
<keyword evidence="1" id="KW-0472">Membrane</keyword>
<feature type="transmembrane region" description="Helical" evidence="1">
    <location>
        <begin position="12"/>
        <end position="32"/>
    </location>
</feature>
<reference evidence="2 3" key="1">
    <citation type="journal article" date="2017" name="Int. J. Syst. Evol. Microbiol.">
        <title>Macrococcus canis sp. nov., a skin bacterium associated with infections in dogs.</title>
        <authorList>
            <person name="Gobeli Brawand S."/>
            <person name="Cotting K."/>
            <person name="Gomez-Sanz E."/>
            <person name="Collaud A."/>
            <person name="Thomann A."/>
            <person name="Brodard I."/>
            <person name="Rodriguez-Campos S."/>
            <person name="Strauss C."/>
            <person name="Perreten V."/>
        </authorList>
    </citation>
    <scope>NUCLEOTIDE SEQUENCE [LARGE SCALE GENOMIC DNA]</scope>
    <source>
        <strain evidence="2 3">KM45013</strain>
    </source>
</reference>
<accession>A0A1W7ADT4</accession>
<dbReference type="InterPro" id="IPR021560">
    <property type="entry name" value="DUF3021"/>
</dbReference>
<feature type="transmembrane region" description="Helical" evidence="1">
    <location>
        <begin position="52"/>
        <end position="75"/>
    </location>
</feature>
<dbReference type="KEGG" id="mcak:MCCS_21800"/>
<evidence type="ECO:0000256" key="1">
    <source>
        <dbReference type="SAM" id="Phobius"/>
    </source>
</evidence>
<feature type="transmembrane region" description="Helical" evidence="1">
    <location>
        <begin position="113"/>
        <end position="131"/>
    </location>
</feature>
<name>A0A1W7ADT4_9STAP</name>
<dbReference type="AlphaFoldDB" id="A0A1W7ADT4"/>
<sequence>MKKLIHAIQNGVFIGLMISIITSLIFSDGKYAPLYPGSFMGEIYYNNFDEPIIMLISVGIWAMIGVLFTYGNMIFTGTDWSITKQTVVHFLMILTLFFPLAILAGWFPLNLESIASFIIIFTVIYIAMWFGTLQSNKKMVNEINEKLGR</sequence>
<feature type="transmembrane region" description="Helical" evidence="1">
    <location>
        <begin position="87"/>
        <end position="107"/>
    </location>
</feature>
<protein>
    <recommendedName>
        <fullName evidence="4">DUF3021 domain-containing protein</fullName>
    </recommendedName>
</protein>
<keyword evidence="3" id="KW-1185">Reference proteome</keyword>
<dbReference type="STRING" id="1855823.MCCS_21800"/>
<keyword evidence="1" id="KW-1133">Transmembrane helix</keyword>
<evidence type="ECO:0000313" key="2">
    <source>
        <dbReference type="EMBL" id="ARQ07769.1"/>
    </source>
</evidence>
<dbReference type="EMBL" id="CP021059">
    <property type="protein sequence ID" value="ARQ07769.1"/>
    <property type="molecule type" value="Genomic_DNA"/>
</dbReference>